<dbReference type="InterPro" id="IPR050559">
    <property type="entry name" value="P-Pant_transferase_sf"/>
</dbReference>
<dbReference type="EMBL" id="MCGT01000022">
    <property type="protein sequence ID" value="ORX50821.1"/>
    <property type="molecule type" value="Genomic_DNA"/>
</dbReference>
<feature type="domain" description="4'-phosphopantetheinyl transferase N-terminal" evidence="4">
    <location>
        <begin position="21"/>
        <end position="106"/>
    </location>
</feature>
<dbReference type="PANTHER" id="PTHR12215:SF10">
    <property type="entry name" value="L-AMINOADIPATE-SEMIALDEHYDE DEHYDROGENASE-PHOSPHOPANTETHEINYL TRANSFERASE"/>
    <property type="match status" value="1"/>
</dbReference>
<dbReference type="Proteomes" id="UP000242146">
    <property type="component" value="Unassembled WGS sequence"/>
</dbReference>
<feature type="non-terminal residue" evidence="5">
    <location>
        <position position="219"/>
    </location>
</feature>
<dbReference type="InterPro" id="IPR055066">
    <property type="entry name" value="AASDHPPT_N"/>
</dbReference>
<dbReference type="Gene3D" id="3.90.470.20">
    <property type="entry name" value="4'-phosphopantetheinyl transferase domain"/>
    <property type="match status" value="1"/>
</dbReference>
<gene>
    <name evidence="5" type="ORF">DM01DRAFT_1384576</name>
</gene>
<keyword evidence="6" id="KW-1185">Reference proteome</keyword>
<dbReference type="EC" id="2.7.8.7" evidence="1"/>
<protein>
    <recommendedName>
        <fullName evidence="1">holo-[acyl-carrier-protein] synthase</fullName>
        <ecNumber evidence="1">2.7.8.7</ecNumber>
    </recommendedName>
</protein>
<evidence type="ECO:0000256" key="2">
    <source>
        <dbReference type="ARBA" id="ARBA00022679"/>
    </source>
</evidence>
<proteinExistence type="predicted"/>
<dbReference type="GO" id="GO:0019878">
    <property type="term" value="P:lysine biosynthetic process via aminoadipic acid"/>
    <property type="evidence" value="ECO:0007669"/>
    <property type="project" value="TreeGrafter"/>
</dbReference>
<dbReference type="GO" id="GO:0000287">
    <property type="term" value="F:magnesium ion binding"/>
    <property type="evidence" value="ECO:0007669"/>
    <property type="project" value="InterPro"/>
</dbReference>
<sequence>MTDVPSFTFLSFNTQDLDNGNFDIALERIPVHDHDKIMRFKFEKDRRLALGSYLLRWYYACHVLGLPRKDVVFDTLAFGKPCLRLMEERWVDFNLSHDGHWVILGGTVVPNHRVGVDVVDMTQSIGGVDDFIVAFEPQLTEREKSLLRNRTGSQRQRTFFQIWALKESYIKATGQGLSLDLGQLCLFPEKVTSRGTNEEGDSKGCSRWRISLHGKDQKD</sequence>
<dbReference type="SUPFAM" id="SSF56214">
    <property type="entry name" value="4'-phosphopantetheinyl transferase"/>
    <property type="match status" value="2"/>
</dbReference>
<dbReference type="PANTHER" id="PTHR12215">
    <property type="entry name" value="PHOSPHOPANTETHEINE TRANSFERASE"/>
    <property type="match status" value="1"/>
</dbReference>
<evidence type="ECO:0000256" key="1">
    <source>
        <dbReference type="ARBA" id="ARBA00013172"/>
    </source>
</evidence>
<dbReference type="STRING" id="101127.A0A1X2GCQ9"/>
<dbReference type="GO" id="GO:0008897">
    <property type="term" value="F:holo-[acyl-carrier-protein] synthase activity"/>
    <property type="evidence" value="ECO:0007669"/>
    <property type="project" value="UniProtKB-EC"/>
</dbReference>
<comment type="caution">
    <text evidence="5">The sequence shown here is derived from an EMBL/GenBank/DDBJ whole genome shotgun (WGS) entry which is preliminary data.</text>
</comment>
<dbReference type="Pfam" id="PF22624">
    <property type="entry name" value="AASDHPPT_N"/>
    <property type="match status" value="1"/>
</dbReference>
<feature type="domain" description="4'-phosphopantetheinyl transferase" evidence="3">
    <location>
        <begin position="113"/>
        <end position="212"/>
    </location>
</feature>
<evidence type="ECO:0000259" key="3">
    <source>
        <dbReference type="Pfam" id="PF01648"/>
    </source>
</evidence>
<keyword evidence="2 5" id="KW-0808">Transferase</keyword>
<dbReference type="InterPro" id="IPR008278">
    <property type="entry name" value="4-PPantetheinyl_Trfase_dom"/>
</dbReference>
<dbReference type="AlphaFoldDB" id="A0A1X2GCQ9"/>
<organism evidence="5 6">
    <name type="scientific">Hesseltinella vesiculosa</name>
    <dbReference type="NCBI Taxonomy" id="101127"/>
    <lineage>
        <taxon>Eukaryota</taxon>
        <taxon>Fungi</taxon>
        <taxon>Fungi incertae sedis</taxon>
        <taxon>Mucoromycota</taxon>
        <taxon>Mucoromycotina</taxon>
        <taxon>Mucoromycetes</taxon>
        <taxon>Mucorales</taxon>
        <taxon>Cunninghamellaceae</taxon>
        <taxon>Hesseltinella</taxon>
    </lineage>
</organism>
<dbReference type="Pfam" id="PF01648">
    <property type="entry name" value="ACPS"/>
    <property type="match status" value="1"/>
</dbReference>
<reference evidence="5 6" key="1">
    <citation type="submission" date="2016-07" db="EMBL/GenBank/DDBJ databases">
        <title>Pervasive Adenine N6-methylation of Active Genes in Fungi.</title>
        <authorList>
            <consortium name="DOE Joint Genome Institute"/>
            <person name="Mondo S.J."/>
            <person name="Dannebaum R.O."/>
            <person name="Kuo R.C."/>
            <person name="Labutti K."/>
            <person name="Haridas S."/>
            <person name="Kuo A."/>
            <person name="Salamov A."/>
            <person name="Ahrendt S.R."/>
            <person name="Lipzen A."/>
            <person name="Sullivan W."/>
            <person name="Andreopoulos W.B."/>
            <person name="Clum A."/>
            <person name="Lindquist E."/>
            <person name="Daum C."/>
            <person name="Ramamoorthy G.K."/>
            <person name="Gryganskyi A."/>
            <person name="Culley D."/>
            <person name="Magnuson J.K."/>
            <person name="James T.Y."/>
            <person name="O'Malley M.A."/>
            <person name="Stajich J.E."/>
            <person name="Spatafora J.W."/>
            <person name="Visel A."/>
            <person name="Grigoriev I.V."/>
        </authorList>
    </citation>
    <scope>NUCLEOTIDE SEQUENCE [LARGE SCALE GENOMIC DNA]</scope>
    <source>
        <strain evidence="5 6">NRRL 3301</strain>
    </source>
</reference>
<evidence type="ECO:0000313" key="6">
    <source>
        <dbReference type="Proteomes" id="UP000242146"/>
    </source>
</evidence>
<dbReference type="GO" id="GO:0005829">
    <property type="term" value="C:cytosol"/>
    <property type="evidence" value="ECO:0007669"/>
    <property type="project" value="TreeGrafter"/>
</dbReference>
<dbReference type="InterPro" id="IPR037143">
    <property type="entry name" value="4-PPantetheinyl_Trfase_dom_sf"/>
</dbReference>
<evidence type="ECO:0000313" key="5">
    <source>
        <dbReference type="EMBL" id="ORX50821.1"/>
    </source>
</evidence>
<name>A0A1X2GCQ9_9FUNG</name>
<dbReference type="OrthoDB" id="26719at2759"/>
<evidence type="ECO:0000259" key="4">
    <source>
        <dbReference type="Pfam" id="PF22624"/>
    </source>
</evidence>
<accession>A0A1X2GCQ9</accession>